<accession>A0A158BQA3</accession>
<proteinExistence type="predicted"/>
<feature type="compositionally biased region" description="Pro residues" evidence="1">
    <location>
        <begin position="37"/>
        <end position="48"/>
    </location>
</feature>
<evidence type="ECO:0000256" key="1">
    <source>
        <dbReference type="SAM" id="MobiDB-lite"/>
    </source>
</evidence>
<protein>
    <submittedName>
        <fullName evidence="2">Uncharacterized protein</fullName>
    </submittedName>
</protein>
<sequence>MRVCDPRRTVRQRLPRGAALPRRPPDGFPVVLGQLPPEEPPPDRPPLPADLAPPDEPFDAPPELPRGPPWLPPVPLLITASIENVGCRQPRPMSRMAHRDAIASDNNTPVRYEFLAAIQSLRDKAVNFQIHRTYSERSESLLRLSSSSMAADITCSNRSTSSACPNFFSPISILTGRVRAYRTTSGG</sequence>
<feature type="region of interest" description="Disordered" evidence="1">
    <location>
        <begin position="1"/>
        <end position="66"/>
    </location>
</feature>
<dbReference type="EMBL" id="FCOF02000017">
    <property type="protein sequence ID" value="SAK72191.1"/>
    <property type="molecule type" value="Genomic_DNA"/>
</dbReference>
<evidence type="ECO:0000313" key="3">
    <source>
        <dbReference type="Proteomes" id="UP000054870"/>
    </source>
</evidence>
<gene>
    <name evidence="2" type="ORF">AWB75_03846</name>
</gene>
<name>A0A158BQA3_9BURK</name>
<keyword evidence="3" id="KW-1185">Reference proteome</keyword>
<reference evidence="2" key="1">
    <citation type="submission" date="2016-01" db="EMBL/GenBank/DDBJ databases">
        <authorList>
            <person name="Peeters C."/>
        </authorList>
    </citation>
    <scope>NUCLEOTIDE SEQUENCE [LARGE SCALE GENOMIC DNA]</scope>
    <source>
        <strain evidence="2">LMG 29318</strain>
    </source>
</reference>
<evidence type="ECO:0000313" key="2">
    <source>
        <dbReference type="EMBL" id="SAK72191.1"/>
    </source>
</evidence>
<dbReference type="Proteomes" id="UP000054870">
    <property type="component" value="Unassembled WGS sequence"/>
</dbReference>
<organism evidence="2 3">
    <name type="scientific">Caballeronia catudaia</name>
    <dbReference type="NCBI Taxonomy" id="1777136"/>
    <lineage>
        <taxon>Bacteria</taxon>
        <taxon>Pseudomonadati</taxon>
        <taxon>Pseudomonadota</taxon>
        <taxon>Betaproteobacteria</taxon>
        <taxon>Burkholderiales</taxon>
        <taxon>Burkholderiaceae</taxon>
        <taxon>Caballeronia</taxon>
    </lineage>
</organism>
<dbReference type="AlphaFoldDB" id="A0A158BQA3"/>
<comment type="caution">
    <text evidence="2">The sequence shown here is derived from an EMBL/GenBank/DDBJ whole genome shotgun (WGS) entry which is preliminary data.</text>
</comment>